<feature type="domain" description="Aconitase A/isopropylmalate dehydratase small subunit swivel" evidence="8">
    <location>
        <begin position="689"/>
        <end position="811"/>
    </location>
</feature>
<dbReference type="InterPro" id="IPR001030">
    <property type="entry name" value="Acoase/IPM_deHydtase_lsu_aba"/>
</dbReference>
<dbReference type="SUPFAM" id="SSF53732">
    <property type="entry name" value="Aconitase iron-sulfur domain"/>
    <property type="match status" value="1"/>
</dbReference>
<evidence type="ECO:0000256" key="6">
    <source>
        <dbReference type="RuleBase" id="RU361275"/>
    </source>
</evidence>
<name>A0ABR9K2K8_9ACTN</name>
<dbReference type="PANTHER" id="PTHR11670">
    <property type="entry name" value="ACONITASE/IRON-RESPONSIVE ELEMENT FAMILY MEMBER"/>
    <property type="match status" value="1"/>
</dbReference>
<comment type="cofactor">
    <cofactor evidence="1">
        <name>[4Fe-4S] cluster</name>
        <dbReference type="ChEBI" id="CHEBI:49883"/>
    </cofactor>
</comment>
<dbReference type="PROSITE" id="PS01244">
    <property type="entry name" value="ACONITASE_2"/>
    <property type="match status" value="1"/>
</dbReference>
<keyword evidence="3" id="KW-0479">Metal-binding</keyword>
<dbReference type="Proteomes" id="UP000627838">
    <property type="component" value="Unassembled WGS sequence"/>
</dbReference>
<reference evidence="9 10" key="1">
    <citation type="submission" date="2020-10" db="EMBL/GenBank/DDBJ databases">
        <title>Sequencing the genomes of 1000 actinobacteria strains.</title>
        <authorList>
            <person name="Klenk H.-P."/>
        </authorList>
    </citation>
    <scope>NUCLEOTIDE SEQUENCE [LARGE SCALE GENOMIC DNA]</scope>
    <source>
        <strain evidence="9 10">DSM 46744</strain>
    </source>
</reference>
<gene>
    <name evidence="9" type="ORF">H4W34_006786</name>
</gene>
<dbReference type="PRINTS" id="PR00415">
    <property type="entry name" value="ACONITASE"/>
</dbReference>
<dbReference type="Gene3D" id="3.30.499.10">
    <property type="entry name" value="Aconitase, domain 3"/>
    <property type="match status" value="2"/>
</dbReference>
<dbReference type="EC" id="4.2.1.3" evidence="6"/>
<comment type="similarity">
    <text evidence="2 6">Belongs to the aconitase/IPM isomerase family.</text>
</comment>
<evidence type="ECO:0000256" key="4">
    <source>
        <dbReference type="ARBA" id="ARBA00023004"/>
    </source>
</evidence>
<dbReference type="SUPFAM" id="SSF52016">
    <property type="entry name" value="LeuD/IlvD-like"/>
    <property type="match status" value="1"/>
</dbReference>
<evidence type="ECO:0000256" key="3">
    <source>
        <dbReference type="ARBA" id="ARBA00022723"/>
    </source>
</evidence>
<comment type="catalytic activity">
    <reaction evidence="6">
        <text>citrate = D-threo-isocitrate</text>
        <dbReference type="Rhea" id="RHEA:10336"/>
        <dbReference type="ChEBI" id="CHEBI:15562"/>
        <dbReference type="ChEBI" id="CHEBI:16947"/>
        <dbReference type="EC" id="4.2.1.3"/>
    </reaction>
</comment>
<evidence type="ECO:0000259" key="8">
    <source>
        <dbReference type="Pfam" id="PF00694"/>
    </source>
</evidence>
<dbReference type="NCBIfam" id="NF006757">
    <property type="entry name" value="PRK09277.1"/>
    <property type="match status" value="1"/>
</dbReference>
<evidence type="ECO:0000256" key="5">
    <source>
        <dbReference type="ARBA" id="ARBA00023014"/>
    </source>
</evidence>
<accession>A0ABR9K2K8</accession>
<dbReference type="InterPro" id="IPR000573">
    <property type="entry name" value="AconitaseA/IPMdHydase_ssu_swvl"/>
</dbReference>
<evidence type="ECO:0000256" key="1">
    <source>
        <dbReference type="ARBA" id="ARBA00001966"/>
    </source>
</evidence>
<dbReference type="InterPro" id="IPR015928">
    <property type="entry name" value="Aconitase/3IPM_dehydase_swvl"/>
</dbReference>
<dbReference type="GO" id="GO:0003994">
    <property type="term" value="F:aconitate hydratase activity"/>
    <property type="evidence" value="ECO:0007669"/>
    <property type="project" value="UniProtKB-EC"/>
</dbReference>
<evidence type="ECO:0000256" key="2">
    <source>
        <dbReference type="ARBA" id="ARBA00007185"/>
    </source>
</evidence>
<sequence length="894" mass="96682">MARHLSGSVASGLDAYGTHGTLRLGTRELSIHRIHDLAPRRLPLSLRIVLENLLRYQDGSRTSAAAIEALANWRPAGPAGPVVELRPSRVFLHDTNGVPVIADLAAMRDAMERLGGDPADVNPLVPAELVVDHSVVADVFGRPDARVRNVELEYRRNHERYRFLRWGQEALRQFTVVPPGMGIMHQVNIERLASVVTERDGWALPDLCLGTDSHTTMVNGLGVLGWGVGGIEAEAAMLGQSIAMLLPDVVGLRLHGRLPAGVTATDLVLTITELLRGHGVVGKFVEFHGPGVAELPVADRATIANMCPEFGSTAAYFPIDDETLGYLRFTGRDPEHVALVETYAKAQGLWASPDEPPAFSEELELDLSTVRPSLAGPRRPQDRVPLHRAKAAFNATVPEEAQVPVTLDGSTHELRHGTVAIAAITSCTNTSNPSVMVTAALLAKKAVQRGLTSRPWVKTTLSPGSRVVMDYYDEAGLTTYLADLGFHLTGFGCMTCIGASGPLVPEVSRAVRDGGLTVASVLSGNRNFEGRIQPEVKLNYLASPPLVVAYAIAGTMDIDLTTEPLGTDRDGDPVHLRDVWPDPDEVRAIVDGVLEPGMFARGYATVFDGDERWQSLETPPTKTYPWQEDSTYLRRPPYLDGLPVRPAPVRDIGDARVLVKLGDSITTDHISPAGAITPDSVAGRHLANRRVRPEQLNTYASRRGDHTIMMRGAFANPRLRNHLVPHIEGPQTLDFLNDGAVAPIFDAAAGYRAAAVPTIVIAGHGYGAGSSRDWAAKGPALLGVRAVIAASFERIHRSNLVGMGVLPLQFLDGQDAETLGLHGRETYAIRGLEPLNDGLVPHTVTVTADDRTFEATVRLDTPREADYYRHGGIMPFVLRELLDREPDAGEHAHT</sequence>
<dbReference type="Gene3D" id="3.20.19.10">
    <property type="entry name" value="Aconitase, domain 4"/>
    <property type="match status" value="1"/>
</dbReference>
<dbReference type="InterPro" id="IPR006249">
    <property type="entry name" value="Aconitase/IRP2"/>
</dbReference>
<dbReference type="InterPro" id="IPR018136">
    <property type="entry name" value="Aconitase_4Fe-4S_BS"/>
</dbReference>
<dbReference type="Pfam" id="PF00330">
    <property type="entry name" value="Aconitase"/>
    <property type="match status" value="1"/>
</dbReference>
<protein>
    <recommendedName>
        <fullName evidence="6">Aconitate hydratase</fullName>
        <shortName evidence="6">Aconitase</shortName>
        <ecNumber evidence="6">4.2.1.3</ecNumber>
    </recommendedName>
</protein>
<keyword evidence="6 9" id="KW-0456">Lyase</keyword>
<dbReference type="Gene3D" id="6.10.190.10">
    <property type="match status" value="1"/>
</dbReference>
<dbReference type="InterPro" id="IPR036008">
    <property type="entry name" value="Aconitase_4Fe-4S_dom"/>
</dbReference>
<keyword evidence="10" id="KW-1185">Reference proteome</keyword>
<dbReference type="NCBIfam" id="TIGR01341">
    <property type="entry name" value="aconitase_1"/>
    <property type="match status" value="1"/>
</dbReference>
<comment type="caution">
    <text evidence="9">The sequence shown here is derived from an EMBL/GenBank/DDBJ whole genome shotgun (WGS) entry which is preliminary data.</text>
</comment>
<dbReference type="PROSITE" id="PS00450">
    <property type="entry name" value="ACONITASE_1"/>
    <property type="match status" value="1"/>
</dbReference>
<feature type="domain" description="Aconitase/3-isopropylmalate dehydratase large subunit alpha/beta/alpha" evidence="7">
    <location>
        <begin position="84"/>
        <end position="554"/>
    </location>
</feature>
<proteinExistence type="inferred from homology"/>
<comment type="function">
    <text evidence="6">Catalyzes the isomerization of citrate to isocitrate via cis-aconitate.</text>
</comment>
<dbReference type="EMBL" id="JADBDZ010000001">
    <property type="protein sequence ID" value="MBE1536953.1"/>
    <property type="molecule type" value="Genomic_DNA"/>
</dbReference>
<evidence type="ECO:0000313" key="10">
    <source>
        <dbReference type="Proteomes" id="UP000627838"/>
    </source>
</evidence>
<evidence type="ECO:0000313" key="9">
    <source>
        <dbReference type="EMBL" id="MBE1536953.1"/>
    </source>
</evidence>
<dbReference type="Pfam" id="PF00694">
    <property type="entry name" value="Aconitase_C"/>
    <property type="match status" value="1"/>
</dbReference>
<keyword evidence="6" id="KW-0004">4Fe-4S</keyword>
<dbReference type="NCBIfam" id="NF009520">
    <property type="entry name" value="PRK12881.1"/>
    <property type="match status" value="1"/>
</dbReference>
<keyword evidence="4 6" id="KW-0408">Iron</keyword>
<keyword evidence="5 6" id="KW-0411">Iron-sulfur</keyword>
<evidence type="ECO:0000259" key="7">
    <source>
        <dbReference type="Pfam" id="PF00330"/>
    </source>
</evidence>
<dbReference type="RefSeq" id="WP_192762911.1">
    <property type="nucleotide sequence ID" value="NZ_JADBDZ010000001.1"/>
</dbReference>
<dbReference type="InterPro" id="IPR015931">
    <property type="entry name" value="Acnase/IPM_dHydase_lsu_aba_1/3"/>
</dbReference>
<organism evidence="9 10">
    <name type="scientific">Actinomadura algeriensis</name>
    <dbReference type="NCBI Taxonomy" id="1679523"/>
    <lineage>
        <taxon>Bacteria</taxon>
        <taxon>Bacillati</taxon>
        <taxon>Actinomycetota</taxon>
        <taxon>Actinomycetes</taxon>
        <taxon>Streptosporangiales</taxon>
        <taxon>Thermomonosporaceae</taxon>
        <taxon>Actinomadura</taxon>
    </lineage>
</organism>